<sequence length="77" mass="8989">MNAYNRIETTPTREKTLREIVDDFFVGIGQGVSAYRVRESRMAEMRRLDAKSDAELKDMGLTRDRIPQYVFRDLFAA</sequence>
<organism evidence="1 2">
    <name type="scientific">Haematobacter massiliensis</name>
    <dbReference type="NCBI Taxonomy" id="195105"/>
    <lineage>
        <taxon>Bacteria</taxon>
        <taxon>Pseudomonadati</taxon>
        <taxon>Pseudomonadota</taxon>
        <taxon>Alphaproteobacteria</taxon>
        <taxon>Rhodobacterales</taxon>
        <taxon>Paracoccaceae</taxon>
        <taxon>Haematobacter</taxon>
    </lineage>
</organism>
<proteinExistence type="predicted"/>
<evidence type="ECO:0000313" key="2">
    <source>
        <dbReference type="Proteomes" id="UP000028826"/>
    </source>
</evidence>
<gene>
    <name evidence="1" type="ORF">CN97_08560</name>
</gene>
<evidence type="ECO:0000313" key="1">
    <source>
        <dbReference type="EMBL" id="KFI31078.1"/>
    </source>
</evidence>
<name>A0A086Y9X8_9RHOB</name>
<dbReference type="STRING" id="195105.CN97_08560"/>
<accession>A0A086Y9X8</accession>
<reference evidence="1 2" key="1">
    <citation type="submission" date="2014-03" db="EMBL/GenBank/DDBJ databases">
        <title>Genome of Haematobacter massiliensis CCUG 47968.</title>
        <authorList>
            <person name="Wang D."/>
            <person name="Wang G."/>
        </authorList>
    </citation>
    <scope>NUCLEOTIDE SEQUENCE [LARGE SCALE GENOMIC DNA]</scope>
    <source>
        <strain evidence="1 2">CCUG 47968</strain>
    </source>
</reference>
<dbReference type="Proteomes" id="UP000028826">
    <property type="component" value="Unassembled WGS sequence"/>
</dbReference>
<dbReference type="RefSeq" id="WP_035707159.1">
    <property type="nucleotide sequence ID" value="NZ_CAMIFG010000055.1"/>
</dbReference>
<dbReference type="OrthoDB" id="7867799at2"/>
<keyword evidence="2" id="KW-1185">Reference proteome</keyword>
<protein>
    <submittedName>
        <fullName evidence="1">Uncharacterized protein</fullName>
    </submittedName>
</protein>
<dbReference type="EMBL" id="JGYG01000002">
    <property type="protein sequence ID" value="KFI31078.1"/>
    <property type="molecule type" value="Genomic_DNA"/>
</dbReference>
<comment type="caution">
    <text evidence="1">The sequence shown here is derived from an EMBL/GenBank/DDBJ whole genome shotgun (WGS) entry which is preliminary data.</text>
</comment>
<dbReference type="AlphaFoldDB" id="A0A086Y9X8"/>